<dbReference type="InterPro" id="IPR000715">
    <property type="entry name" value="Glycosyl_transferase_4"/>
</dbReference>
<keyword evidence="6 7" id="KW-0472">Membrane</keyword>
<gene>
    <name evidence="8" type="ORF">VJ786_10685</name>
</gene>
<evidence type="ECO:0000313" key="9">
    <source>
        <dbReference type="Proteomes" id="UP001363035"/>
    </source>
</evidence>
<feature type="transmembrane region" description="Helical" evidence="7">
    <location>
        <begin position="265"/>
        <end position="289"/>
    </location>
</feature>
<comment type="caution">
    <text evidence="8">The sequence shown here is derived from an EMBL/GenBank/DDBJ whole genome shotgun (WGS) entry which is preliminary data.</text>
</comment>
<evidence type="ECO:0000256" key="6">
    <source>
        <dbReference type="ARBA" id="ARBA00023136"/>
    </source>
</evidence>
<sequence length="401" mass="45269">MVLEYLILFIPFVIAILLGNIIIPYIMLITYKKRLFDPVDSRKLHQTIIPRLGGVAFVPVQCCLLAITVILVYKTNFVDLGVVTWEIFPMFIMLICGMVMLYIVGIADDLIGVSYKWKFVVQILVASLFPLGGLWINDLYGILFIDKLSPWVGIPFTMFLVVLIINAINLIDGLDGLCSGLVAIGCLVLGSLFAFYHAWIHALLAFITTGILISFFYFNVFGQSKRRRRIFMGDTGSMTLGYTMAFLAISFAMDNKSIKPFSEGAIVVALSTLIVPVFDVARVIIVRWFNKLPLFRADRSHLHHKLLRSGMSHQTAMMTIVGLSLFFCLFNILMVQYISNNIVVALDLVLWMIFTLAFNFVVNKKKEKQLETKPVVELESSNLSSKKDAKIGMPLVKKYNF</sequence>
<feature type="transmembrane region" description="Helical" evidence="7">
    <location>
        <begin position="230"/>
        <end position="253"/>
    </location>
</feature>
<keyword evidence="2" id="KW-1003">Cell membrane</keyword>
<dbReference type="PROSITE" id="PS01348">
    <property type="entry name" value="MRAY_2"/>
    <property type="match status" value="1"/>
</dbReference>
<feature type="transmembrane region" description="Helical" evidence="7">
    <location>
        <begin position="342"/>
        <end position="362"/>
    </location>
</feature>
<feature type="transmembrane region" description="Helical" evidence="7">
    <location>
        <begin position="174"/>
        <end position="193"/>
    </location>
</feature>
<evidence type="ECO:0000256" key="2">
    <source>
        <dbReference type="ARBA" id="ARBA00022475"/>
    </source>
</evidence>
<keyword evidence="5 7" id="KW-1133">Transmembrane helix</keyword>
<protein>
    <submittedName>
        <fullName evidence="8">MraY family glycosyltransferase</fullName>
        <ecNumber evidence="8">2.7.8.-</ecNumber>
    </submittedName>
</protein>
<evidence type="ECO:0000313" key="8">
    <source>
        <dbReference type="EMBL" id="MEI5985367.1"/>
    </source>
</evidence>
<feature type="transmembrane region" description="Helical" evidence="7">
    <location>
        <begin position="148"/>
        <end position="167"/>
    </location>
</feature>
<dbReference type="EC" id="2.7.8.-" evidence="8"/>
<keyword evidence="3 8" id="KW-0808">Transferase</keyword>
<feature type="transmembrane region" description="Helical" evidence="7">
    <location>
        <begin position="6"/>
        <end position="31"/>
    </location>
</feature>
<dbReference type="PANTHER" id="PTHR22926:SF3">
    <property type="entry name" value="UNDECAPRENYL-PHOSPHATE ALPHA-N-ACETYLGLUCOSAMINYL 1-PHOSPHATE TRANSFERASE"/>
    <property type="match status" value="1"/>
</dbReference>
<dbReference type="GO" id="GO:0016740">
    <property type="term" value="F:transferase activity"/>
    <property type="evidence" value="ECO:0007669"/>
    <property type="project" value="UniProtKB-KW"/>
</dbReference>
<evidence type="ECO:0000256" key="5">
    <source>
        <dbReference type="ARBA" id="ARBA00022989"/>
    </source>
</evidence>
<evidence type="ECO:0000256" key="1">
    <source>
        <dbReference type="ARBA" id="ARBA00004651"/>
    </source>
</evidence>
<evidence type="ECO:0000256" key="3">
    <source>
        <dbReference type="ARBA" id="ARBA00022679"/>
    </source>
</evidence>
<dbReference type="PANTHER" id="PTHR22926">
    <property type="entry name" value="PHOSPHO-N-ACETYLMURAMOYL-PENTAPEPTIDE-TRANSFERASE"/>
    <property type="match status" value="1"/>
</dbReference>
<dbReference type="Pfam" id="PF00953">
    <property type="entry name" value="Glycos_transf_4"/>
    <property type="match status" value="1"/>
</dbReference>
<evidence type="ECO:0000256" key="7">
    <source>
        <dbReference type="SAM" id="Phobius"/>
    </source>
</evidence>
<reference evidence="8 9" key="1">
    <citation type="submission" date="2024-01" db="EMBL/GenBank/DDBJ databases">
        <title>Sphingobacterium tenebrionis sp. nov., a novel endophyte isolated from tenebrio molitor intestines.</title>
        <authorList>
            <person name="Zhang C."/>
        </authorList>
    </citation>
    <scope>NUCLEOTIDE SEQUENCE [LARGE SCALE GENOMIC DNA]</scope>
    <source>
        <strain evidence="8 9">PU5-4</strain>
    </source>
</reference>
<evidence type="ECO:0000256" key="4">
    <source>
        <dbReference type="ARBA" id="ARBA00022692"/>
    </source>
</evidence>
<dbReference type="CDD" id="cd06853">
    <property type="entry name" value="GT_WecA_like"/>
    <property type="match status" value="1"/>
</dbReference>
<dbReference type="InterPro" id="IPR018480">
    <property type="entry name" value="PNAcMuramoyl-5peptid_Trfase_CS"/>
</dbReference>
<dbReference type="Proteomes" id="UP001363035">
    <property type="component" value="Unassembled WGS sequence"/>
</dbReference>
<keyword evidence="9" id="KW-1185">Reference proteome</keyword>
<organism evidence="8 9">
    <name type="scientific">Sphingobacterium tenebrionis</name>
    <dbReference type="NCBI Taxonomy" id="3111775"/>
    <lineage>
        <taxon>Bacteria</taxon>
        <taxon>Pseudomonadati</taxon>
        <taxon>Bacteroidota</taxon>
        <taxon>Sphingobacteriia</taxon>
        <taxon>Sphingobacteriales</taxon>
        <taxon>Sphingobacteriaceae</taxon>
        <taxon>Sphingobacterium</taxon>
    </lineage>
</organism>
<feature type="transmembrane region" description="Helical" evidence="7">
    <location>
        <begin position="199"/>
        <end position="218"/>
    </location>
</feature>
<name>A0ABU8I6L5_9SPHI</name>
<dbReference type="EMBL" id="JAYLLN010000025">
    <property type="protein sequence ID" value="MEI5985367.1"/>
    <property type="molecule type" value="Genomic_DNA"/>
</dbReference>
<proteinExistence type="predicted"/>
<feature type="transmembrane region" description="Helical" evidence="7">
    <location>
        <begin position="52"/>
        <end position="73"/>
    </location>
</feature>
<feature type="transmembrane region" description="Helical" evidence="7">
    <location>
        <begin position="315"/>
        <end position="336"/>
    </location>
</feature>
<comment type="subcellular location">
    <subcellularLocation>
        <location evidence="1">Cell membrane</location>
        <topology evidence="1">Multi-pass membrane protein</topology>
    </subcellularLocation>
</comment>
<dbReference type="RefSeq" id="WP_245153274.1">
    <property type="nucleotide sequence ID" value="NZ_JAYLLN010000025.1"/>
</dbReference>
<keyword evidence="4 7" id="KW-0812">Transmembrane</keyword>
<feature type="transmembrane region" description="Helical" evidence="7">
    <location>
        <begin position="119"/>
        <end position="136"/>
    </location>
</feature>
<accession>A0ABU8I6L5</accession>
<feature type="transmembrane region" description="Helical" evidence="7">
    <location>
        <begin position="85"/>
        <end position="107"/>
    </location>
</feature>